<comment type="subcellular location">
    <subcellularLocation>
        <location evidence="1">Cell surface</location>
    </subcellularLocation>
</comment>
<name>R3W0I2_9ENTE</name>
<accession>R3W0I2</accession>
<evidence type="ECO:0000256" key="3">
    <source>
        <dbReference type="SAM" id="Phobius"/>
    </source>
</evidence>
<dbReference type="OrthoDB" id="2185379at2"/>
<dbReference type="HOGENOM" id="CLU_126422_2_0_9"/>
<organism evidence="4 5">
    <name type="scientific">Enterococcus phoeniculicola ATCC BAA-412</name>
    <dbReference type="NCBI Taxonomy" id="1158610"/>
    <lineage>
        <taxon>Bacteria</taxon>
        <taxon>Bacillati</taxon>
        <taxon>Bacillota</taxon>
        <taxon>Bacilli</taxon>
        <taxon>Lactobacillales</taxon>
        <taxon>Enterococcaceae</taxon>
        <taxon>Enterococcus</taxon>
    </lineage>
</organism>
<dbReference type="Proteomes" id="UP000013785">
    <property type="component" value="Unassembled WGS sequence"/>
</dbReference>
<dbReference type="AlphaFoldDB" id="R3W0I2"/>
<dbReference type="InterPro" id="IPR012902">
    <property type="entry name" value="N_methyl_site"/>
</dbReference>
<evidence type="ECO:0000256" key="1">
    <source>
        <dbReference type="ARBA" id="ARBA00004241"/>
    </source>
</evidence>
<keyword evidence="3" id="KW-1133">Transmembrane helix</keyword>
<dbReference type="NCBIfam" id="NF041002">
    <property type="entry name" value="pilin_ComGF"/>
    <property type="match status" value="1"/>
</dbReference>
<evidence type="ECO:0000313" key="5">
    <source>
        <dbReference type="Proteomes" id="UP000013785"/>
    </source>
</evidence>
<dbReference type="Pfam" id="PF15980">
    <property type="entry name" value="ComGF"/>
    <property type="match status" value="1"/>
</dbReference>
<dbReference type="GO" id="GO:0009986">
    <property type="term" value="C:cell surface"/>
    <property type="evidence" value="ECO:0007669"/>
    <property type="project" value="UniProtKB-SubCell"/>
</dbReference>
<dbReference type="GO" id="GO:0030420">
    <property type="term" value="P:establishment of competence for transformation"/>
    <property type="evidence" value="ECO:0007669"/>
    <property type="project" value="UniProtKB-KW"/>
</dbReference>
<protein>
    <submittedName>
        <fullName evidence="4">Prepilin-type N-terminal cleavage/methylation domain-containing protein</fullName>
    </submittedName>
</protein>
<keyword evidence="3" id="KW-0472">Membrane</keyword>
<keyword evidence="2" id="KW-0178">Competence</keyword>
<sequence length="145" mass="17290">MNQRTYKSFSGFTLLECLIALMILSTLFLFIGQFVHITQVIQQQLQRTKEKEWEVFLIQLEYELKDDYFVKVADNTLYLKSERGEEVLIQPYQTMVRKRKNGGHQPMLTDVSSFTLRKEKKQIQLEVVFLNGYKRWGQWEIQTTA</sequence>
<dbReference type="Pfam" id="PF07963">
    <property type="entry name" value="N_methyl"/>
    <property type="match status" value="1"/>
</dbReference>
<dbReference type="RefSeq" id="WP_010770143.1">
    <property type="nucleotide sequence ID" value="NZ_ASWE01000001.1"/>
</dbReference>
<dbReference type="eggNOG" id="COG4940">
    <property type="taxonomic scope" value="Bacteria"/>
</dbReference>
<dbReference type="NCBIfam" id="TIGR02532">
    <property type="entry name" value="IV_pilin_GFxxxE"/>
    <property type="match status" value="1"/>
</dbReference>
<gene>
    <name evidence="4" type="ORF">UC3_03513</name>
</gene>
<dbReference type="STRING" id="154621.RV11_GL001809"/>
<keyword evidence="3" id="KW-0812">Transmembrane</keyword>
<evidence type="ECO:0000256" key="2">
    <source>
        <dbReference type="ARBA" id="ARBA00023287"/>
    </source>
</evidence>
<reference evidence="4 5" key="1">
    <citation type="submission" date="2013-02" db="EMBL/GenBank/DDBJ databases">
        <title>The Genome Sequence of Enterococcus phoeniculicola BAA-412.</title>
        <authorList>
            <consortium name="The Broad Institute Genome Sequencing Platform"/>
            <consortium name="The Broad Institute Genome Sequencing Center for Infectious Disease"/>
            <person name="Earl A.M."/>
            <person name="Gilmore M.S."/>
            <person name="Lebreton F."/>
            <person name="Walker B."/>
            <person name="Young S.K."/>
            <person name="Zeng Q."/>
            <person name="Gargeya S."/>
            <person name="Fitzgerald M."/>
            <person name="Haas B."/>
            <person name="Abouelleil A."/>
            <person name="Alvarado L."/>
            <person name="Arachchi H.M."/>
            <person name="Berlin A.M."/>
            <person name="Chapman S.B."/>
            <person name="Dewar J."/>
            <person name="Goldberg J."/>
            <person name="Griggs A."/>
            <person name="Gujja S."/>
            <person name="Hansen M."/>
            <person name="Howarth C."/>
            <person name="Imamovic A."/>
            <person name="Larimer J."/>
            <person name="McCowan C."/>
            <person name="Murphy C."/>
            <person name="Neiman D."/>
            <person name="Pearson M."/>
            <person name="Priest M."/>
            <person name="Roberts A."/>
            <person name="Saif S."/>
            <person name="Shea T."/>
            <person name="Sisk P."/>
            <person name="Sykes S."/>
            <person name="Wortman J."/>
            <person name="Nusbaum C."/>
            <person name="Birren B."/>
        </authorList>
    </citation>
    <scope>NUCLEOTIDE SEQUENCE [LARGE SCALE GENOMIC DNA]</scope>
    <source>
        <strain evidence="4 5">ATCC BAA-412</strain>
    </source>
</reference>
<dbReference type="PATRIC" id="fig|1158610.3.peg.3510"/>
<keyword evidence="5" id="KW-1185">Reference proteome</keyword>
<dbReference type="InterPro" id="IPR016977">
    <property type="entry name" value="ComGF"/>
</dbReference>
<evidence type="ECO:0000313" key="4">
    <source>
        <dbReference type="EMBL" id="EOL41182.1"/>
    </source>
</evidence>
<feature type="transmembrane region" description="Helical" evidence="3">
    <location>
        <begin position="12"/>
        <end position="35"/>
    </location>
</feature>
<dbReference type="EMBL" id="AJAT01000022">
    <property type="protein sequence ID" value="EOL41182.1"/>
    <property type="molecule type" value="Genomic_DNA"/>
</dbReference>
<proteinExistence type="predicted"/>
<comment type="caution">
    <text evidence="4">The sequence shown here is derived from an EMBL/GenBank/DDBJ whole genome shotgun (WGS) entry which is preliminary data.</text>
</comment>